<dbReference type="RefSeq" id="WP_080530287.1">
    <property type="nucleotide sequence ID" value="NZ_CP012331.1"/>
</dbReference>
<dbReference type="Gene3D" id="2.30.110.10">
    <property type="entry name" value="Electron Transport, Fmn-binding Protein, Chain A"/>
    <property type="match status" value="1"/>
</dbReference>
<dbReference type="Proteomes" id="UP001107961">
    <property type="component" value="Unassembled WGS sequence"/>
</dbReference>
<protein>
    <submittedName>
        <fullName evidence="1">FMN-binding negative transcriptional regulator</fullName>
    </submittedName>
</protein>
<dbReference type="InterPro" id="IPR012349">
    <property type="entry name" value="Split_barrel_FMN-bd"/>
</dbReference>
<dbReference type="PIRSF" id="PIRSF010372">
    <property type="entry name" value="PaiB"/>
    <property type="match status" value="1"/>
</dbReference>
<dbReference type="InterPro" id="IPR007396">
    <property type="entry name" value="TR_PAI2-type"/>
</dbReference>
<dbReference type="PANTHER" id="PTHR35802">
    <property type="entry name" value="PROTEASE SYNTHASE AND SPORULATION PROTEIN PAI 2"/>
    <property type="match status" value="1"/>
</dbReference>
<dbReference type="EMBL" id="JAJVKT010000009">
    <property type="protein sequence ID" value="MCE7508799.1"/>
    <property type="molecule type" value="Genomic_DNA"/>
</dbReference>
<evidence type="ECO:0000313" key="2">
    <source>
        <dbReference type="Proteomes" id="UP001107961"/>
    </source>
</evidence>
<dbReference type="AlphaFoldDB" id="A0A9Q3ZG11"/>
<reference evidence="1" key="1">
    <citation type="submission" date="2022-01" db="EMBL/GenBank/DDBJ databases">
        <authorList>
            <person name="Karlyshev A.V."/>
            <person name="Jaspars M."/>
        </authorList>
    </citation>
    <scope>NUCLEOTIDE SEQUENCE</scope>
    <source>
        <strain evidence="1">AGSA3-2</strain>
    </source>
</reference>
<comment type="caution">
    <text evidence="1">The sequence shown here is derived from an EMBL/GenBank/DDBJ whole genome shotgun (WGS) entry which is preliminary data.</text>
</comment>
<dbReference type="KEGG" id="axe:P40_01820"/>
<sequence length="209" mass="23489">MYQPRAFRQTDATALDDLIRDFPFATLVIEQEGLAANHLPLLLRRRGDGRATLVGHLARANPMCDEGFEPVSALAIFHGPQGYISPNWYPSKARDGRAVPTWNYAVVHVRGTLTLEHDPRWLRALLNQLTDHMESGFDTPWRLQDAPEDYLARMIAATVGVRLEVREIEGKWKLSQNQPEENQKGVISGLGRDRQPELAAWVEKVTAGG</sequence>
<organism evidence="1 2">
    <name type="scientific">Alloalcanivorax xenomutans</name>
    <dbReference type="NCBI Taxonomy" id="1094342"/>
    <lineage>
        <taxon>Bacteria</taxon>
        <taxon>Pseudomonadati</taxon>
        <taxon>Pseudomonadota</taxon>
        <taxon>Gammaproteobacteria</taxon>
        <taxon>Oceanospirillales</taxon>
        <taxon>Alcanivoracaceae</taxon>
        <taxon>Alloalcanivorax</taxon>
    </lineage>
</organism>
<dbReference type="SUPFAM" id="SSF50475">
    <property type="entry name" value="FMN-binding split barrel"/>
    <property type="match status" value="1"/>
</dbReference>
<dbReference type="PANTHER" id="PTHR35802:SF1">
    <property type="entry name" value="PROTEASE SYNTHASE AND SPORULATION PROTEIN PAI 2"/>
    <property type="match status" value="1"/>
</dbReference>
<accession>A0A9Q3ZG11</accession>
<name>A0A9Q3ZG11_9GAMM</name>
<dbReference type="Pfam" id="PF04299">
    <property type="entry name" value="FMN_bind_2"/>
    <property type="match status" value="1"/>
</dbReference>
<keyword evidence="2" id="KW-1185">Reference proteome</keyword>
<proteinExistence type="predicted"/>
<evidence type="ECO:0000313" key="1">
    <source>
        <dbReference type="EMBL" id="MCE7508799.1"/>
    </source>
</evidence>
<gene>
    <name evidence="1" type="ORF">LZG35_09140</name>
</gene>
<dbReference type="GeneID" id="94685133"/>